<evidence type="ECO:0000256" key="2">
    <source>
        <dbReference type="SAM" id="SignalP"/>
    </source>
</evidence>
<keyword evidence="4" id="KW-1185">Reference proteome</keyword>
<keyword evidence="1" id="KW-0472">Membrane</keyword>
<reference evidence="3" key="2">
    <citation type="submission" date="2021-10" db="EMBL/GenBank/DDBJ databases">
        <title>Phylogenomics reveals ancestral predisposition of the termite-cultivated fungus Termitomyces towards a domesticated lifestyle.</title>
        <authorList>
            <person name="Auxier B."/>
            <person name="Grum-Grzhimaylo A."/>
            <person name="Cardenas M.E."/>
            <person name="Lodge J.D."/>
            <person name="Laessoe T."/>
            <person name="Pedersen O."/>
            <person name="Smith M.E."/>
            <person name="Kuyper T.W."/>
            <person name="Franco-Molano E.A."/>
            <person name="Baroni T.J."/>
            <person name="Aanen D.K."/>
        </authorList>
    </citation>
    <scope>NUCLEOTIDE SEQUENCE</scope>
    <source>
        <strain evidence="3">D49</strain>
    </source>
</reference>
<dbReference type="Proteomes" id="UP000717328">
    <property type="component" value="Unassembled WGS sequence"/>
</dbReference>
<gene>
    <name evidence="3" type="ORF">H0H81_004724</name>
</gene>
<comment type="caution">
    <text evidence="3">The sequence shown here is derived from an EMBL/GenBank/DDBJ whole genome shotgun (WGS) entry which is preliminary data.</text>
</comment>
<dbReference type="EMBL" id="JABCKI010000012">
    <property type="protein sequence ID" value="KAG5654305.1"/>
    <property type="molecule type" value="Genomic_DNA"/>
</dbReference>
<evidence type="ECO:0000313" key="3">
    <source>
        <dbReference type="EMBL" id="KAG5654305.1"/>
    </source>
</evidence>
<dbReference type="AlphaFoldDB" id="A0A9P7GRY9"/>
<feature type="chain" id="PRO_5040506717" evidence="2">
    <location>
        <begin position="26"/>
        <end position="180"/>
    </location>
</feature>
<proteinExistence type="predicted"/>
<protein>
    <submittedName>
        <fullName evidence="3">Uncharacterized protein</fullName>
    </submittedName>
</protein>
<keyword evidence="1" id="KW-0812">Transmembrane</keyword>
<accession>A0A9P7GRY9</accession>
<keyword evidence="2" id="KW-0732">Signal</keyword>
<organism evidence="3 4">
    <name type="scientific">Sphagnurus paluster</name>
    <dbReference type="NCBI Taxonomy" id="117069"/>
    <lineage>
        <taxon>Eukaryota</taxon>
        <taxon>Fungi</taxon>
        <taxon>Dikarya</taxon>
        <taxon>Basidiomycota</taxon>
        <taxon>Agaricomycotina</taxon>
        <taxon>Agaricomycetes</taxon>
        <taxon>Agaricomycetidae</taxon>
        <taxon>Agaricales</taxon>
        <taxon>Tricholomatineae</taxon>
        <taxon>Lyophyllaceae</taxon>
        <taxon>Sphagnurus</taxon>
    </lineage>
</organism>
<keyword evidence="1" id="KW-1133">Transmembrane helix</keyword>
<sequence length="180" mass="19213">MAHNAILLKFIATISLLAFVLLTAALPVPILNNTELGPLTNSDEPVAPVIGTGFIQLQSQLIARAAQTSPVTSNENLVQPSPTQDSVVPSQGITQNTILAIGVASSLFILLLGAFYILRHWNPRSRQLHGQPLGPWQLALVPTTDSNTRITAKTSPTPPPPIYNPHIPTKFNAHIASRAG</sequence>
<evidence type="ECO:0000256" key="1">
    <source>
        <dbReference type="SAM" id="Phobius"/>
    </source>
</evidence>
<feature type="signal peptide" evidence="2">
    <location>
        <begin position="1"/>
        <end position="25"/>
    </location>
</feature>
<name>A0A9P7GRY9_9AGAR</name>
<feature type="transmembrane region" description="Helical" evidence="1">
    <location>
        <begin position="98"/>
        <end position="118"/>
    </location>
</feature>
<evidence type="ECO:0000313" key="4">
    <source>
        <dbReference type="Proteomes" id="UP000717328"/>
    </source>
</evidence>
<reference evidence="3" key="1">
    <citation type="submission" date="2021-02" db="EMBL/GenBank/DDBJ databases">
        <authorList>
            <person name="Nieuwenhuis M."/>
            <person name="Van De Peppel L.J.J."/>
        </authorList>
    </citation>
    <scope>NUCLEOTIDE SEQUENCE</scope>
    <source>
        <strain evidence="3">D49</strain>
    </source>
</reference>